<dbReference type="PROSITE" id="PS50828">
    <property type="entry name" value="SMR"/>
    <property type="match status" value="1"/>
</dbReference>
<accession>A0AAE0S320</accession>
<comment type="caution">
    <text evidence="2">The sequence shown here is derived from an EMBL/GenBank/DDBJ whole genome shotgun (WGS) entry which is preliminary data.</text>
</comment>
<reference evidence="2" key="3">
    <citation type="submission" date="2023-05" db="EMBL/GenBank/DDBJ databases">
        <authorList>
            <person name="Smith C.H."/>
        </authorList>
    </citation>
    <scope>NUCLEOTIDE SEQUENCE</scope>
    <source>
        <strain evidence="2">CHS0354</strain>
        <tissue evidence="2">Mantle</tissue>
    </source>
</reference>
<evidence type="ECO:0000313" key="2">
    <source>
        <dbReference type="EMBL" id="KAK3584168.1"/>
    </source>
</evidence>
<dbReference type="SUPFAM" id="SSF160443">
    <property type="entry name" value="SMR domain-like"/>
    <property type="match status" value="1"/>
</dbReference>
<name>A0AAE0S320_9BIVA</name>
<feature type="domain" description="Smr" evidence="1">
    <location>
        <begin position="187"/>
        <end position="270"/>
    </location>
</feature>
<evidence type="ECO:0000259" key="1">
    <source>
        <dbReference type="PROSITE" id="PS50828"/>
    </source>
</evidence>
<dbReference type="Gene3D" id="3.30.1370.110">
    <property type="match status" value="1"/>
</dbReference>
<evidence type="ECO:0000313" key="3">
    <source>
        <dbReference type="Proteomes" id="UP001195483"/>
    </source>
</evidence>
<sequence length="281" mass="31651">MPDEASAAKTADKLWFYIDEEGARGFGHVGIVFAYSDGSAERFYQSAVNPQDKLWRLVILKQPVKVIRREIQNFRYIYQLIDSKECFCVHTRYGDAVRARVDEYIRKNAPYSTFKYGYGSRAVMKKPVVARVEFTEIAEEEFENLLVKTTGKGRLMKIAATDNGGQDIYQTADAAVSRKRKQQIPVLDLHGNTEAEALGRLDLFMNCCVRRGYLRIRVITGKGYGSPGGVPVIRESVRRLLTDCIPGRVVSFSYTKPADGGSGAFDVRLKSVSANKNRKMH</sequence>
<dbReference type="SMART" id="SM00463">
    <property type="entry name" value="SMR"/>
    <property type="match status" value="1"/>
</dbReference>
<dbReference type="PANTHER" id="PTHR35562:SF2">
    <property type="entry name" value="DNA ENDONUCLEASE SMRA-RELATED"/>
    <property type="match status" value="1"/>
</dbReference>
<dbReference type="InterPro" id="IPR002625">
    <property type="entry name" value="Smr_dom"/>
</dbReference>
<organism evidence="2 3">
    <name type="scientific">Potamilus streckersoni</name>
    <dbReference type="NCBI Taxonomy" id="2493646"/>
    <lineage>
        <taxon>Eukaryota</taxon>
        <taxon>Metazoa</taxon>
        <taxon>Spiralia</taxon>
        <taxon>Lophotrochozoa</taxon>
        <taxon>Mollusca</taxon>
        <taxon>Bivalvia</taxon>
        <taxon>Autobranchia</taxon>
        <taxon>Heteroconchia</taxon>
        <taxon>Palaeoheterodonta</taxon>
        <taxon>Unionida</taxon>
        <taxon>Unionoidea</taxon>
        <taxon>Unionidae</taxon>
        <taxon>Ambleminae</taxon>
        <taxon>Lampsilini</taxon>
        <taxon>Potamilus</taxon>
    </lineage>
</organism>
<dbReference type="AlphaFoldDB" id="A0AAE0S320"/>
<dbReference type="Proteomes" id="UP001195483">
    <property type="component" value="Unassembled WGS sequence"/>
</dbReference>
<dbReference type="InterPro" id="IPR036063">
    <property type="entry name" value="Smr_dom_sf"/>
</dbReference>
<protein>
    <recommendedName>
        <fullName evidence="1">Smr domain-containing protein</fullName>
    </recommendedName>
</protein>
<keyword evidence="3" id="KW-1185">Reference proteome</keyword>
<reference evidence="2" key="2">
    <citation type="journal article" date="2021" name="Genome Biol. Evol.">
        <title>Developing a high-quality reference genome for a parasitic bivalve with doubly uniparental inheritance (Bivalvia: Unionida).</title>
        <authorList>
            <person name="Smith C.H."/>
        </authorList>
    </citation>
    <scope>NUCLEOTIDE SEQUENCE</scope>
    <source>
        <strain evidence="2">CHS0354</strain>
        <tissue evidence="2">Mantle</tissue>
    </source>
</reference>
<dbReference type="EMBL" id="JAEAOA010002069">
    <property type="protein sequence ID" value="KAK3584168.1"/>
    <property type="molecule type" value="Genomic_DNA"/>
</dbReference>
<reference evidence="2" key="1">
    <citation type="journal article" date="2021" name="Genome Biol. Evol.">
        <title>A High-Quality Reference Genome for a Parasitic Bivalve with Doubly Uniparental Inheritance (Bivalvia: Unionida).</title>
        <authorList>
            <person name="Smith C.H."/>
        </authorList>
    </citation>
    <scope>NUCLEOTIDE SEQUENCE</scope>
    <source>
        <strain evidence="2">CHS0354</strain>
    </source>
</reference>
<dbReference type="Pfam" id="PF01713">
    <property type="entry name" value="Smr"/>
    <property type="match status" value="1"/>
</dbReference>
<dbReference type="PANTHER" id="PTHR35562">
    <property type="entry name" value="DNA ENDONUCLEASE SMRA-RELATED"/>
    <property type="match status" value="1"/>
</dbReference>
<gene>
    <name evidence="2" type="ORF">CHS0354_035249</name>
</gene>
<proteinExistence type="predicted"/>